<proteinExistence type="predicted"/>
<evidence type="ECO:0000259" key="5">
    <source>
        <dbReference type="Pfam" id="PF00891"/>
    </source>
</evidence>
<reference evidence="7 8" key="1">
    <citation type="submission" date="2021-03" db="EMBL/GenBank/DDBJ databases">
        <title>Whole genome shotgun sequence of Actinoplanes toevensis NBRC 105298.</title>
        <authorList>
            <person name="Komaki H."/>
            <person name="Tamura T."/>
        </authorList>
    </citation>
    <scope>NUCLEOTIDE SEQUENCE [LARGE SCALE GENOMIC DNA]</scope>
    <source>
        <strain evidence="7 8">NBRC 105298</strain>
    </source>
</reference>
<dbReference type="GO" id="GO:0008171">
    <property type="term" value="F:O-methyltransferase activity"/>
    <property type="evidence" value="ECO:0007669"/>
    <property type="project" value="InterPro"/>
</dbReference>
<dbReference type="InterPro" id="IPR036390">
    <property type="entry name" value="WH_DNA-bd_sf"/>
</dbReference>
<dbReference type="InterPro" id="IPR029063">
    <property type="entry name" value="SAM-dependent_MTases_sf"/>
</dbReference>
<dbReference type="Gene3D" id="1.10.287.1350">
    <property type="match status" value="1"/>
</dbReference>
<dbReference type="PROSITE" id="PS51683">
    <property type="entry name" value="SAM_OMT_II"/>
    <property type="match status" value="1"/>
</dbReference>
<dbReference type="PANTHER" id="PTHR43712">
    <property type="entry name" value="PUTATIVE (AFU_ORTHOLOGUE AFUA_4G14580)-RELATED"/>
    <property type="match status" value="1"/>
</dbReference>
<dbReference type="GO" id="GO:0046983">
    <property type="term" value="F:protein dimerization activity"/>
    <property type="evidence" value="ECO:0007669"/>
    <property type="project" value="InterPro"/>
</dbReference>
<evidence type="ECO:0000256" key="2">
    <source>
        <dbReference type="ARBA" id="ARBA00022679"/>
    </source>
</evidence>
<keyword evidence="8" id="KW-1185">Reference proteome</keyword>
<dbReference type="EMBL" id="BOQN01000058">
    <property type="protein sequence ID" value="GIM92597.1"/>
    <property type="molecule type" value="Genomic_DNA"/>
</dbReference>
<feature type="domain" description="O-methyltransferase C-terminal" evidence="5">
    <location>
        <begin position="114"/>
        <end position="323"/>
    </location>
</feature>
<feature type="domain" description="O-methyltransferase dimerisation" evidence="6">
    <location>
        <begin position="18"/>
        <end position="91"/>
    </location>
</feature>
<dbReference type="InterPro" id="IPR016461">
    <property type="entry name" value="COMT-like"/>
</dbReference>
<dbReference type="SUPFAM" id="SSF46785">
    <property type="entry name" value="Winged helix' DNA-binding domain"/>
    <property type="match status" value="1"/>
</dbReference>
<evidence type="ECO:0000256" key="3">
    <source>
        <dbReference type="ARBA" id="ARBA00022691"/>
    </source>
</evidence>
<organism evidence="7 8">
    <name type="scientific">Paractinoplanes toevensis</name>
    <dbReference type="NCBI Taxonomy" id="571911"/>
    <lineage>
        <taxon>Bacteria</taxon>
        <taxon>Bacillati</taxon>
        <taxon>Actinomycetota</taxon>
        <taxon>Actinomycetes</taxon>
        <taxon>Micromonosporales</taxon>
        <taxon>Micromonosporaceae</taxon>
        <taxon>Paractinoplanes</taxon>
    </lineage>
</organism>
<keyword evidence="1 7" id="KW-0489">Methyltransferase</keyword>
<evidence type="ECO:0000313" key="7">
    <source>
        <dbReference type="EMBL" id="GIM92597.1"/>
    </source>
</evidence>
<dbReference type="CDD" id="cd02440">
    <property type="entry name" value="AdoMet_MTases"/>
    <property type="match status" value="1"/>
</dbReference>
<dbReference type="PIRSF" id="PIRSF005739">
    <property type="entry name" value="O-mtase"/>
    <property type="match status" value="1"/>
</dbReference>
<dbReference type="PANTHER" id="PTHR43712:SF2">
    <property type="entry name" value="O-METHYLTRANSFERASE CICE"/>
    <property type="match status" value="1"/>
</dbReference>
<sequence length="340" mass="37782">MTHPIPDDLHAQHLILLACSNRLSQIVEALVELDVATLLADGPLPIATLAEKTATHELSLYRLLRCAAAVGIFAEGPQQVFALTPLAEGLVATNPQGVLTLAQYNRSELTNAPYRHFMHSIRTGEAAFPRAFGMPFLEYLHTHPEVDAGYDRFMSHWSRQFAEEELREWGFDRFSSIADLGGGDGYFLSQVLARFPQMRGHLIELPWIAEKAQTLLTAEGFADRVTVQHADLLEQAPPAGFDVYFLKAVLHDLNDEDARTVLGNVRAAIGDSGARLQVVDSVLDPGNGWDHGKFLDLDMLVLHGGRERTLDDWNTLFSDTGFRLVSTPIYHWTLLECEAI</sequence>
<keyword evidence="3" id="KW-0949">S-adenosyl-L-methionine</keyword>
<comment type="caution">
    <text evidence="7">The sequence shown here is derived from an EMBL/GenBank/DDBJ whole genome shotgun (WGS) entry which is preliminary data.</text>
</comment>
<dbReference type="InterPro" id="IPR036388">
    <property type="entry name" value="WH-like_DNA-bd_sf"/>
</dbReference>
<accession>A0A919W1L0</accession>
<dbReference type="InterPro" id="IPR012967">
    <property type="entry name" value="COMT_dimerisation"/>
</dbReference>
<evidence type="ECO:0000256" key="1">
    <source>
        <dbReference type="ARBA" id="ARBA00022603"/>
    </source>
</evidence>
<dbReference type="Proteomes" id="UP000677082">
    <property type="component" value="Unassembled WGS sequence"/>
</dbReference>
<dbReference type="AlphaFoldDB" id="A0A919W1L0"/>
<keyword evidence="2" id="KW-0808">Transferase</keyword>
<dbReference type="Pfam" id="PF08100">
    <property type="entry name" value="Dimerisation"/>
    <property type="match status" value="1"/>
</dbReference>
<protein>
    <submittedName>
        <fullName evidence="7">Methyltransferase</fullName>
    </submittedName>
</protein>
<evidence type="ECO:0000259" key="6">
    <source>
        <dbReference type="Pfam" id="PF08100"/>
    </source>
</evidence>
<gene>
    <name evidence="7" type="ORF">Ato02nite_043900</name>
</gene>
<dbReference type="SUPFAM" id="SSF53335">
    <property type="entry name" value="S-adenosyl-L-methionine-dependent methyltransferases"/>
    <property type="match status" value="1"/>
</dbReference>
<feature type="active site" description="Proton acceptor" evidence="4">
    <location>
        <position position="251"/>
    </location>
</feature>
<dbReference type="Pfam" id="PF00891">
    <property type="entry name" value="Methyltransf_2"/>
    <property type="match status" value="1"/>
</dbReference>
<name>A0A919W1L0_9ACTN</name>
<dbReference type="GO" id="GO:0032259">
    <property type="term" value="P:methylation"/>
    <property type="evidence" value="ECO:0007669"/>
    <property type="project" value="UniProtKB-KW"/>
</dbReference>
<evidence type="ECO:0000313" key="8">
    <source>
        <dbReference type="Proteomes" id="UP000677082"/>
    </source>
</evidence>
<dbReference type="Gene3D" id="1.10.10.10">
    <property type="entry name" value="Winged helix-like DNA-binding domain superfamily/Winged helix DNA-binding domain"/>
    <property type="match status" value="1"/>
</dbReference>
<dbReference type="InterPro" id="IPR001077">
    <property type="entry name" value="COMT_C"/>
</dbReference>
<dbReference type="Gene3D" id="3.40.50.150">
    <property type="entry name" value="Vaccinia Virus protein VP39"/>
    <property type="match status" value="1"/>
</dbReference>
<evidence type="ECO:0000256" key="4">
    <source>
        <dbReference type="PIRSR" id="PIRSR005739-1"/>
    </source>
</evidence>
<dbReference type="RefSeq" id="WP_213008458.1">
    <property type="nucleotide sequence ID" value="NZ_BOQN01000058.1"/>
</dbReference>